<accession>A0A6C0EDP7</accession>
<organism evidence="1">
    <name type="scientific">viral metagenome</name>
    <dbReference type="NCBI Taxonomy" id="1070528"/>
    <lineage>
        <taxon>unclassified sequences</taxon>
        <taxon>metagenomes</taxon>
        <taxon>organismal metagenomes</taxon>
    </lineage>
</organism>
<dbReference type="AlphaFoldDB" id="A0A6C0EDP7"/>
<proteinExistence type="predicted"/>
<evidence type="ECO:0000313" key="1">
    <source>
        <dbReference type="EMBL" id="QHT26590.1"/>
    </source>
</evidence>
<sequence length="258" mass="29360">MSLNLGIIKSKILKQHSDVHNTTQVNILDAHIFKYGIDLNIDNDILNNYTNIDNTVPTLYGITSGVNFYLDSSDKFKLKNINNNIVNDGYYKLKCNVNINAGNIGWLCNNYYLYYIKNGLPDSIAISGYYVDLINSKLTFVNDLGIALDVTSGIYFYNNPYNIFVCNVNSIVTVLKDGTYKLVYKNPSNNINNIIYTIKNGNTSIHNGYFINIKNNYYYHNQNYLGLCDHGALIICEDKILICGIDNWQYVNLSTLEL</sequence>
<dbReference type="EMBL" id="MN739799">
    <property type="protein sequence ID" value="QHT26590.1"/>
    <property type="molecule type" value="Genomic_DNA"/>
</dbReference>
<protein>
    <submittedName>
        <fullName evidence="1">Uncharacterized protein</fullName>
    </submittedName>
</protein>
<name>A0A6C0EDP7_9ZZZZ</name>
<reference evidence="1" key="1">
    <citation type="journal article" date="2020" name="Nature">
        <title>Giant virus diversity and host interactions through global metagenomics.</title>
        <authorList>
            <person name="Schulz F."/>
            <person name="Roux S."/>
            <person name="Paez-Espino D."/>
            <person name="Jungbluth S."/>
            <person name="Walsh D.A."/>
            <person name="Denef V.J."/>
            <person name="McMahon K.D."/>
            <person name="Konstantinidis K.T."/>
            <person name="Eloe-Fadrosh E.A."/>
            <person name="Kyrpides N.C."/>
            <person name="Woyke T."/>
        </authorList>
    </citation>
    <scope>NUCLEOTIDE SEQUENCE</scope>
    <source>
        <strain evidence="1">GVMAG-M-3300023179-2</strain>
    </source>
</reference>